<protein>
    <submittedName>
        <fullName evidence="10">Iron reductase domain protein</fullName>
    </submittedName>
</protein>
<evidence type="ECO:0000256" key="3">
    <source>
        <dbReference type="ARBA" id="ARBA00022692"/>
    </source>
</evidence>
<dbReference type="SMART" id="SM00664">
    <property type="entry name" value="DoH"/>
    <property type="match status" value="1"/>
</dbReference>
<feature type="transmembrane region" description="Helical" evidence="8">
    <location>
        <begin position="230"/>
        <end position="254"/>
    </location>
</feature>
<evidence type="ECO:0000256" key="8">
    <source>
        <dbReference type="SAM" id="Phobius"/>
    </source>
</evidence>
<keyword evidence="6 8" id="KW-0472">Membrane</keyword>
<evidence type="ECO:0000256" key="4">
    <source>
        <dbReference type="ARBA" id="ARBA00022982"/>
    </source>
</evidence>
<evidence type="ECO:0000256" key="6">
    <source>
        <dbReference type="ARBA" id="ARBA00023136"/>
    </source>
</evidence>
<keyword evidence="5 8" id="KW-1133">Transmembrane helix</keyword>
<dbReference type="Pfam" id="PF16010">
    <property type="entry name" value="CDH-cyt"/>
    <property type="match status" value="1"/>
</dbReference>
<dbReference type="Gene3D" id="2.60.40.1210">
    <property type="entry name" value="Cellobiose dehydrogenase, cytochrome domain"/>
    <property type="match status" value="1"/>
</dbReference>
<dbReference type="PROSITE" id="PS50939">
    <property type="entry name" value="CYTOCHROME_B561"/>
    <property type="match status" value="1"/>
</dbReference>
<feature type="domain" description="Cytochrome b561" evidence="9">
    <location>
        <begin position="162"/>
        <end position="359"/>
    </location>
</feature>
<feature type="non-terminal residue" evidence="10">
    <location>
        <position position="1"/>
    </location>
</feature>
<feature type="region of interest" description="Disordered" evidence="7">
    <location>
        <begin position="363"/>
        <end position="406"/>
    </location>
</feature>
<evidence type="ECO:0000256" key="5">
    <source>
        <dbReference type="ARBA" id="ARBA00022989"/>
    </source>
</evidence>
<sequence>ASAQVASVCPTNDVCFKLNIPESTTSSGNGDIFFQISAPSKYEWVALGQGTSMSGSNIFVVYTAGNGNVTLSPRLGQGHRMPELNSNAQVTLLEGSGVSNGKMVANVRCSSCNSWSGGSASFSGNNGNWIYAYSSSGGPKDTTSQSATINQHSDAAPFQYSYANAKGGNSVNPLLNAATPSGTGNSGTATSSSQTKKMLDAHAALVALAFLMFFPVGSIAIRLASFTGVVWFHAAFQVLGYLVFVAGFGIGVYLANNFNVLNDKHAIIGIVVFAVLFFQPILGLIHHSQFKKYQTRTIWSHGHIWIGRAAITLGMINGGFGFQLADRMRMGSRPGMIAYSVVAGVMWLIWVAASIFGESRRKKRMAASPPIYKESDSPRGNSGEPIRPETTDVPHPGQGHYAPAKN</sequence>
<evidence type="ECO:0000259" key="9">
    <source>
        <dbReference type="PROSITE" id="PS50939"/>
    </source>
</evidence>
<reference evidence="10 11" key="1">
    <citation type="journal article" date="2018" name="Sci. Rep.">
        <title>Comparative genomics provides insights into the lifestyle and reveals functional heterogeneity of dark septate endophytic fungi.</title>
        <authorList>
            <person name="Knapp D.G."/>
            <person name="Nemeth J.B."/>
            <person name="Barry K."/>
            <person name="Hainaut M."/>
            <person name="Henrissat B."/>
            <person name="Johnson J."/>
            <person name="Kuo A."/>
            <person name="Lim J.H.P."/>
            <person name="Lipzen A."/>
            <person name="Nolan M."/>
            <person name="Ohm R.A."/>
            <person name="Tamas L."/>
            <person name="Grigoriev I.V."/>
            <person name="Spatafora J.W."/>
            <person name="Nagy L.G."/>
            <person name="Kovacs G.M."/>
        </authorList>
    </citation>
    <scope>NUCLEOTIDE SEQUENCE [LARGE SCALE GENOMIC DNA]</scope>
    <source>
        <strain evidence="10 11">DSE2036</strain>
    </source>
</reference>
<dbReference type="SMART" id="SM00665">
    <property type="entry name" value="B561"/>
    <property type="match status" value="1"/>
</dbReference>
<keyword evidence="4" id="KW-0249">Electron transport</keyword>
<feature type="transmembrane region" description="Helical" evidence="8">
    <location>
        <begin position="201"/>
        <end position="223"/>
    </location>
</feature>
<evidence type="ECO:0000256" key="7">
    <source>
        <dbReference type="SAM" id="MobiDB-lite"/>
    </source>
</evidence>
<feature type="transmembrane region" description="Helical" evidence="8">
    <location>
        <begin position="337"/>
        <end position="356"/>
    </location>
</feature>
<evidence type="ECO:0000313" key="11">
    <source>
        <dbReference type="Proteomes" id="UP000244855"/>
    </source>
</evidence>
<keyword evidence="2" id="KW-0813">Transport</keyword>
<dbReference type="STRING" id="97972.A0A2V1DXR8"/>
<dbReference type="SUPFAM" id="SSF49344">
    <property type="entry name" value="CBD9-like"/>
    <property type="match status" value="1"/>
</dbReference>
<evidence type="ECO:0000256" key="2">
    <source>
        <dbReference type="ARBA" id="ARBA00022448"/>
    </source>
</evidence>
<dbReference type="CDD" id="cd08760">
    <property type="entry name" value="Cyt_b561_FRRS1_like"/>
    <property type="match status" value="1"/>
</dbReference>
<name>A0A2V1DXR8_9PLEO</name>
<dbReference type="Proteomes" id="UP000244855">
    <property type="component" value="Unassembled WGS sequence"/>
</dbReference>
<dbReference type="AlphaFoldDB" id="A0A2V1DXR8"/>
<gene>
    <name evidence="10" type="ORF">DM02DRAFT_521901</name>
</gene>
<dbReference type="PANTHER" id="PTHR47797:SF1">
    <property type="entry name" value="CYTOCHROME B561 DOMAIN-CONTAINING PROTEIN-RELATED"/>
    <property type="match status" value="1"/>
</dbReference>
<keyword evidence="3 8" id="KW-0812">Transmembrane</keyword>
<dbReference type="InterPro" id="IPR015920">
    <property type="entry name" value="Cellobiose_DH-like_cyt"/>
</dbReference>
<dbReference type="EMBL" id="KZ805337">
    <property type="protein sequence ID" value="PVI02889.1"/>
    <property type="molecule type" value="Genomic_DNA"/>
</dbReference>
<dbReference type="InterPro" id="IPR006593">
    <property type="entry name" value="Cyt_b561/ferric_Rdtase_TM"/>
</dbReference>
<organism evidence="10 11">
    <name type="scientific">Periconia macrospinosa</name>
    <dbReference type="NCBI Taxonomy" id="97972"/>
    <lineage>
        <taxon>Eukaryota</taxon>
        <taxon>Fungi</taxon>
        <taxon>Dikarya</taxon>
        <taxon>Ascomycota</taxon>
        <taxon>Pezizomycotina</taxon>
        <taxon>Dothideomycetes</taxon>
        <taxon>Pleosporomycetidae</taxon>
        <taxon>Pleosporales</taxon>
        <taxon>Massarineae</taxon>
        <taxon>Periconiaceae</taxon>
        <taxon>Periconia</taxon>
    </lineage>
</organism>
<proteinExistence type="predicted"/>
<keyword evidence="11" id="KW-1185">Reference proteome</keyword>
<accession>A0A2V1DXR8</accession>
<dbReference type="InterPro" id="IPR005018">
    <property type="entry name" value="DOMON_domain"/>
</dbReference>
<feature type="transmembrane region" description="Helical" evidence="8">
    <location>
        <begin position="266"/>
        <end position="285"/>
    </location>
</feature>
<evidence type="ECO:0000313" key="10">
    <source>
        <dbReference type="EMBL" id="PVI02889.1"/>
    </source>
</evidence>
<comment type="subcellular location">
    <subcellularLocation>
        <location evidence="1">Membrane</location>
    </subcellularLocation>
</comment>
<dbReference type="PANTHER" id="PTHR47797">
    <property type="entry name" value="DEHYDROGENASE, PUTATIVE (AFU_ORTHOLOGUE AFUA_8G05805)-RELATED"/>
    <property type="match status" value="1"/>
</dbReference>
<dbReference type="CDD" id="cd09630">
    <property type="entry name" value="CDH_like_cytochrome"/>
    <property type="match status" value="1"/>
</dbReference>
<feature type="transmembrane region" description="Helical" evidence="8">
    <location>
        <begin position="305"/>
        <end position="325"/>
    </location>
</feature>
<dbReference type="GO" id="GO:0016020">
    <property type="term" value="C:membrane"/>
    <property type="evidence" value="ECO:0007669"/>
    <property type="project" value="UniProtKB-SubCell"/>
</dbReference>
<dbReference type="Gene3D" id="1.20.120.1770">
    <property type="match status" value="1"/>
</dbReference>
<evidence type="ECO:0000256" key="1">
    <source>
        <dbReference type="ARBA" id="ARBA00004370"/>
    </source>
</evidence>
<dbReference type="OrthoDB" id="19261at2759"/>